<dbReference type="EMBL" id="UINC01011745">
    <property type="protein sequence ID" value="SVA51636.1"/>
    <property type="molecule type" value="Genomic_DNA"/>
</dbReference>
<organism evidence="1">
    <name type="scientific">marine metagenome</name>
    <dbReference type="NCBI Taxonomy" id="408172"/>
    <lineage>
        <taxon>unclassified sequences</taxon>
        <taxon>metagenomes</taxon>
        <taxon>ecological metagenomes</taxon>
    </lineage>
</organism>
<reference evidence="1" key="1">
    <citation type="submission" date="2018-05" db="EMBL/GenBank/DDBJ databases">
        <authorList>
            <person name="Lanie J.A."/>
            <person name="Ng W.-L."/>
            <person name="Kazmierczak K.M."/>
            <person name="Andrzejewski T.M."/>
            <person name="Davidsen T.M."/>
            <person name="Wayne K.J."/>
            <person name="Tettelin H."/>
            <person name="Glass J.I."/>
            <person name="Rusch D."/>
            <person name="Podicherti R."/>
            <person name="Tsui H.-C.T."/>
            <person name="Winkler M.E."/>
        </authorList>
    </citation>
    <scope>NUCLEOTIDE SEQUENCE</scope>
</reference>
<sequence>MAPFPHFHTLVDASAKQDVVFNRPYYSGLIHSPTNPISPPNLSFGFEITPLNACSTFLTNNKVLIASQTVLTDITYA</sequence>
<gene>
    <name evidence="1" type="ORF">METZ01_LOCUS104490</name>
</gene>
<protein>
    <submittedName>
        <fullName evidence="1">Uncharacterized protein</fullName>
    </submittedName>
</protein>
<evidence type="ECO:0000313" key="1">
    <source>
        <dbReference type="EMBL" id="SVA51636.1"/>
    </source>
</evidence>
<dbReference type="AlphaFoldDB" id="A0A381WGH8"/>
<proteinExistence type="predicted"/>
<accession>A0A381WGH8</accession>
<name>A0A381WGH8_9ZZZZ</name>